<reference evidence="15 16" key="1">
    <citation type="submission" date="2024-04" db="EMBL/GenBank/DDBJ databases">
        <authorList>
            <person name="Waldvogel A.-M."/>
            <person name="Schoenle A."/>
        </authorList>
    </citation>
    <scope>NUCLEOTIDE SEQUENCE [LARGE SCALE GENOMIC DNA]</scope>
</reference>
<dbReference type="PANTHER" id="PTHR16566:SF0">
    <property type="entry name" value="APOLIPOPROTEIN C-II"/>
    <property type="match status" value="1"/>
</dbReference>
<dbReference type="Gene3D" id="1.10.1440.10">
    <property type="entry name" value="Apolipoprotein C-II"/>
    <property type="match status" value="1"/>
</dbReference>
<comment type="subcellular location">
    <subcellularLocation>
        <location evidence="1 14">Secreted</location>
    </subcellularLocation>
</comment>
<dbReference type="GO" id="GO:0060697">
    <property type="term" value="P:positive regulation of phospholipid catabolic process"/>
    <property type="evidence" value="ECO:0007669"/>
    <property type="project" value="TreeGrafter"/>
</dbReference>
<keyword evidence="10 14" id="KW-0445">Lipid transport</keyword>
<evidence type="ECO:0000256" key="6">
    <source>
        <dbReference type="ARBA" id="ARBA00022525"/>
    </source>
</evidence>
<evidence type="ECO:0000256" key="3">
    <source>
        <dbReference type="ARBA" id="ARBA00013947"/>
    </source>
</evidence>
<dbReference type="PANTHER" id="PTHR16566">
    <property type="entry name" value="APOLIPOPROTEIN C-II"/>
    <property type="match status" value="1"/>
</dbReference>
<keyword evidence="5 14" id="KW-0162">Chylomicron</keyword>
<dbReference type="GO" id="GO:0034364">
    <property type="term" value="C:high-density lipoprotein particle"/>
    <property type="evidence" value="ECO:0007669"/>
    <property type="project" value="UniProtKB-KW"/>
</dbReference>
<proteinExistence type="inferred from homology"/>
<keyword evidence="14" id="KW-0732">Signal</keyword>
<protein>
    <recommendedName>
        <fullName evidence="3 14">Apolipoprotein C-II</fullName>
        <shortName evidence="14">Apo-CII</shortName>
        <shortName evidence="14">ApoC-II</shortName>
    </recommendedName>
    <alternativeName>
        <fullName evidence="13 14">Apolipoprotein C2</fullName>
    </alternativeName>
</protein>
<dbReference type="GO" id="GO:0042627">
    <property type="term" value="C:chylomicron"/>
    <property type="evidence" value="ECO:0007669"/>
    <property type="project" value="UniProtKB-UniRule"/>
</dbReference>
<dbReference type="Pfam" id="PF05355">
    <property type="entry name" value="Apo-CII"/>
    <property type="match status" value="1"/>
</dbReference>
<evidence type="ECO:0000256" key="1">
    <source>
        <dbReference type="ARBA" id="ARBA00004613"/>
    </source>
</evidence>
<organism evidence="15 16">
    <name type="scientific">Knipowitschia caucasica</name>
    <name type="common">Caucasian dwarf goby</name>
    <name type="synonym">Pomatoschistus caucasicus</name>
    <dbReference type="NCBI Taxonomy" id="637954"/>
    <lineage>
        <taxon>Eukaryota</taxon>
        <taxon>Metazoa</taxon>
        <taxon>Chordata</taxon>
        <taxon>Craniata</taxon>
        <taxon>Vertebrata</taxon>
        <taxon>Euteleostomi</taxon>
        <taxon>Actinopterygii</taxon>
        <taxon>Neopterygii</taxon>
        <taxon>Teleostei</taxon>
        <taxon>Neoteleostei</taxon>
        <taxon>Acanthomorphata</taxon>
        <taxon>Gobiaria</taxon>
        <taxon>Gobiiformes</taxon>
        <taxon>Gobioidei</taxon>
        <taxon>Gobiidae</taxon>
        <taxon>Gobiinae</taxon>
        <taxon>Knipowitschia</taxon>
    </lineage>
</organism>
<dbReference type="GO" id="GO:0016004">
    <property type="term" value="F:phospholipase activator activity"/>
    <property type="evidence" value="ECO:0007669"/>
    <property type="project" value="TreeGrafter"/>
</dbReference>
<dbReference type="GO" id="GO:0043274">
    <property type="term" value="F:phospholipase binding"/>
    <property type="evidence" value="ECO:0007669"/>
    <property type="project" value="TreeGrafter"/>
</dbReference>
<dbReference type="EMBL" id="OZ035829">
    <property type="protein sequence ID" value="CAL1610356.1"/>
    <property type="molecule type" value="Genomic_DNA"/>
</dbReference>
<dbReference type="GO" id="GO:0034361">
    <property type="term" value="C:very-low-density lipoprotein particle"/>
    <property type="evidence" value="ECO:0007669"/>
    <property type="project" value="UniProtKB-UniRule"/>
</dbReference>
<evidence type="ECO:0000256" key="10">
    <source>
        <dbReference type="ARBA" id="ARBA00023055"/>
    </source>
</evidence>
<accession>A0AAV2MAP5</accession>
<evidence type="ECO:0000256" key="14">
    <source>
        <dbReference type="RuleBase" id="RU368054"/>
    </source>
</evidence>
<keyword evidence="4 14" id="KW-0813">Transport</keyword>
<evidence type="ECO:0000313" key="15">
    <source>
        <dbReference type="EMBL" id="CAL1610356.1"/>
    </source>
</evidence>
<dbReference type="InterPro" id="IPR008019">
    <property type="entry name" value="Apo-CII"/>
</dbReference>
<evidence type="ECO:0000256" key="11">
    <source>
        <dbReference type="ARBA" id="ARBA00023098"/>
    </source>
</evidence>
<keyword evidence="16" id="KW-1185">Reference proteome</keyword>
<sequence>MTLMFRNPCWPGDVFIMHFGSGDNKSTHPKSYKISPLRGGSASVSAAQDTNFTIMNKLLVITVLAALLAINVEGFRVSRQAAEEAEQEEQGTLSKMTNAFRGYYEKSINTASGYLENVKGLKLEEKAKNFYDESTKVMSTYAGIVQDQIYHIFTQQQ</sequence>
<evidence type="ECO:0000256" key="8">
    <source>
        <dbReference type="ARBA" id="ARBA00022850"/>
    </source>
</evidence>
<dbReference type="Proteomes" id="UP001497482">
    <property type="component" value="Chromosome 7"/>
</dbReference>
<dbReference type="GO" id="GO:0016042">
    <property type="term" value="P:lipid catabolic process"/>
    <property type="evidence" value="ECO:0007669"/>
    <property type="project" value="UniProtKB-UniRule"/>
</dbReference>
<comment type="function">
    <text evidence="14">Component of chylomicrons, very low-density lipoproteins (VLDL), low-density lipoproteins (LDL), and high-density lipoproteins (HDL) in plasma. Plays an important role in lipoprotein metabolism as an activator of lipoprotein lipase.</text>
</comment>
<keyword evidence="12 14" id="KW-0850">VLDL</keyword>
<evidence type="ECO:0000313" key="16">
    <source>
        <dbReference type="Proteomes" id="UP001497482"/>
    </source>
</evidence>
<evidence type="ECO:0000256" key="12">
    <source>
        <dbReference type="ARBA" id="ARBA00023313"/>
    </source>
</evidence>
<comment type="similarity">
    <text evidence="2 14">Belongs to the apolipoprotein C2 family.</text>
</comment>
<evidence type="ECO:0000256" key="13">
    <source>
        <dbReference type="ARBA" id="ARBA00031176"/>
    </source>
</evidence>
<keyword evidence="9 14" id="KW-0442">Lipid degradation</keyword>
<evidence type="ECO:0000256" key="9">
    <source>
        <dbReference type="ARBA" id="ARBA00022963"/>
    </source>
</evidence>
<evidence type="ECO:0000256" key="4">
    <source>
        <dbReference type="ARBA" id="ARBA00022448"/>
    </source>
</evidence>
<dbReference type="InterPro" id="IPR023121">
    <property type="entry name" value="ApoC-II_dom_sf"/>
</dbReference>
<keyword evidence="11 14" id="KW-0443">Lipid metabolism</keyword>
<evidence type="ECO:0000256" key="7">
    <source>
        <dbReference type="ARBA" id="ARBA00022710"/>
    </source>
</evidence>
<keyword evidence="6 14" id="KW-0964">Secreted</keyword>
<keyword evidence="8 14" id="KW-0345">HDL</keyword>
<dbReference type="GO" id="GO:0006869">
    <property type="term" value="P:lipid transport"/>
    <property type="evidence" value="ECO:0007669"/>
    <property type="project" value="UniProtKB-UniRule"/>
</dbReference>
<evidence type="ECO:0000256" key="5">
    <source>
        <dbReference type="ARBA" id="ARBA00022513"/>
    </source>
</evidence>
<evidence type="ECO:0000256" key="2">
    <source>
        <dbReference type="ARBA" id="ARBA00007221"/>
    </source>
</evidence>
<gene>
    <name evidence="15" type="ORF">KC01_LOCUS36991</name>
</gene>
<dbReference type="AlphaFoldDB" id="A0AAV2MAP5"/>
<keyword evidence="7 14" id="KW-0427">LDL</keyword>
<name>A0AAV2MAP5_KNICA</name>
<dbReference type="GO" id="GO:0034362">
    <property type="term" value="C:low-density lipoprotein particle"/>
    <property type="evidence" value="ECO:0007669"/>
    <property type="project" value="UniProtKB-UniRule"/>
</dbReference>